<evidence type="ECO:0000259" key="2">
    <source>
        <dbReference type="Pfam" id="PF07786"/>
    </source>
</evidence>
<dbReference type="AlphaFoldDB" id="A0A5B9E5K9"/>
<keyword evidence="4" id="KW-1185">Reference proteome</keyword>
<evidence type="ECO:0000313" key="3">
    <source>
        <dbReference type="EMBL" id="QEE27079.1"/>
    </source>
</evidence>
<dbReference type="Pfam" id="PF07786">
    <property type="entry name" value="HGSNAT_cat"/>
    <property type="match status" value="1"/>
</dbReference>
<feature type="transmembrane region" description="Helical" evidence="1">
    <location>
        <begin position="120"/>
        <end position="141"/>
    </location>
</feature>
<keyword evidence="1" id="KW-0472">Membrane</keyword>
<evidence type="ECO:0000313" key="4">
    <source>
        <dbReference type="Proteomes" id="UP000321820"/>
    </source>
</evidence>
<evidence type="ECO:0000256" key="1">
    <source>
        <dbReference type="SAM" id="Phobius"/>
    </source>
</evidence>
<feature type="transmembrane region" description="Helical" evidence="1">
    <location>
        <begin position="148"/>
        <end position="167"/>
    </location>
</feature>
<organism evidence="3 4">
    <name type="scientific">Terriglobus albidus</name>
    <dbReference type="NCBI Taxonomy" id="1592106"/>
    <lineage>
        <taxon>Bacteria</taxon>
        <taxon>Pseudomonadati</taxon>
        <taxon>Acidobacteriota</taxon>
        <taxon>Terriglobia</taxon>
        <taxon>Terriglobales</taxon>
        <taxon>Acidobacteriaceae</taxon>
        <taxon>Terriglobus</taxon>
    </lineage>
</organism>
<sequence length="392" mass="43865">MEPLIVPPRPRLHSIDALRGLVICLMALDHTRDFFHASSYAYDPLDAAQTTPAVFLTRWITHVCAPAFLLLAGVSAWLQHHRGKSIAQLSRFLLARGVWLLVLEVTVISFGWAFSVPYLIYLQVIWAIGCSMIALAALIWLPRAATLAISLGIIVGHNLFDGFHPAGHLGQLWAVLHSGGRWPNTDAALLLITYPLLVWIAVMALGYAIAPVFLSLRRGQILTASGVLLLVFFFGLRALNLYGDPHPWTSGETPAQTVMHFFNVQKYPPSLLFLSVTLGILFLLAPLFDRWDGRFTDILRVFGSVPLFAYVVHIYLLHAANIVLLILTHRSMAGAFDQVRSAFFLPETLAGSSFSLPVVYVVWLAALVLLYPLCRWWAMVKSRRRSWWISYL</sequence>
<dbReference type="EMBL" id="CP042806">
    <property type="protein sequence ID" value="QEE27079.1"/>
    <property type="molecule type" value="Genomic_DNA"/>
</dbReference>
<feature type="transmembrane region" description="Helical" evidence="1">
    <location>
        <begin position="267"/>
        <end position="287"/>
    </location>
</feature>
<dbReference type="PANTHER" id="PTHR40407">
    <property type="entry name" value="MEMBRANE PROTEIN-LIKE PROTEIN"/>
    <property type="match status" value="1"/>
</dbReference>
<dbReference type="KEGG" id="talb:FTW19_03060"/>
<name>A0A5B9E5K9_9BACT</name>
<feature type="transmembrane region" description="Helical" evidence="1">
    <location>
        <begin position="59"/>
        <end position="80"/>
    </location>
</feature>
<feature type="transmembrane region" description="Helical" evidence="1">
    <location>
        <begin position="307"/>
        <end position="327"/>
    </location>
</feature>
<proteinExistence type="predicted"/>
<feature type="domain" description="Heparan-alpha-glucosaminide N-acetyltransferase catalytic" evidence="2">
    <location>
        <begin position="11"/>
        <end position="242"/>
    </location>
</feature>
<feature type="transmembrane region" description="Helical" evidence="1">
    <location>
        <begin position="221"/>
        <end position="239"/>
    </location>
</feature>
<accession>A0A5B9E5K9</accession>
<dbReference type="RefSeq" id="WP_147646273.1">
    <property type="nucleotide sequence ID" value="NZ_CP042806.1"/>
</dbReference>
<feature type="transmembrane region" description="Helical" evidence="1">
    <location>
        <begin position="92"/>
        <end position="114"/>
    </location>
</feature>
<reference evidence="3 4" key="1">
    <citation type="submission" date="2019-08" db="EMBL/GenBank/DDBJ databases">
        <title>Complete genome sequence of Terriglobus albidus strain ORNL.</title>
        <authorList>
            <person name="Podar M."/>
        </authorList>
    </citation>
    <scope>NUCLEOTIDE SEQUENCE [LARGE SCALE GENOMIC DNA]</scope>
    <source>
        <strain evidence="3 4">ORNL</strain>
    </source>
</reference>
<keyword evidence="1" id="KW-0812">Transmembrane</keyword>
<dbReference type="InterPro" id="IPR012429">
    <property type="entry name" value="HGSNAT_cat"/>
</dbReference>
<dbReference type="Proteomes" id="UP000321820">
    <property type="component" value="Chromosome"/>
</dbReference>
<protein>
    <submittedName>
        <fullName evidence="3">DUF1624 domain-containing protein</fullName>
    </submittedName>
</protein>
<gene>
    <name evidence="3" type="ORF">FTW19_03060</name>
</gene>
<dbReference type="PANTHER" id="PTHR40407:SF1">
    <property type="entry name" value="HEPARAN-ALPHA-GLUCOSAMINIDE N-ACETYLTRANSFERASE CATALYTIC DOMAIN-CONTAINING PROTEIN"/>
    <property type="match status" value="1"/>
</dbReference>
<feature type="transmembrane region" description="Helical" evidence="1">
    <location>
        <begin position="358"/>
        <end position="378"/>
    </location>
</feature>
<dbReference type="OrthoDB" id="508112at2"/>
<keyword evidence="1" id="KW-1133">Transmembrane helix</keyword>
<feature type="transmembrane region" description="Helical" evidence="1">
    <location>
        <begin position="187"/>
        <end position="209"/>
    </location>
</feature>